<evidence type="ECO:0000259" key="1">
    <source>
        <dbReference type="PROSITE" id="PS51038"/>
    </source>
</evidence>
<dbReference type="InterPro" id="IPR001025">
    <property type="entry name" value="BAH_dom"/>
</dbReference>
<comment type="caution">
    <text evidence="2">The sequence shown here is derived from an EMBL/GenBank/DDBJ whole genome shotgun (WGS) entry which is preliminary data.</text>
</comment>
<dbReference type="AlphaFoldDB" id="A0A699ZF55"/>
<name>A0A699ZF55_HAELA</name>
<evidence type="ECO:0000313" key="3">
    <source>
        <dbReference type="Proteomes" id="UP000485058"/>
    </source>
</evidence>
<dbReference type="Gene3D" id="2.30.30.490">
    <property type="match status" value="1"/>
</dbReference>
<protein>
    <submittedName>
        <fullName evidence="2">GATA transcription factor 9</fullName>
    </submittedName>
</protein>
<dbReference type="EMBL" id="BLLF01001536">
    <property type="protein sequence ID" value="GFH19890.1"/>
    <property type="molecule type" value="Genomic_DNA"/>
</dbReference>
<dbReference type="GO" id="GO:0003682">
    <property type="term" value="F:chromatin binding"/>
    <property type="evidence" value="ECO:0007669"/>
    <property type="project" value="InterPro"/>
</dbReference>
<evidence type="ECO:0000313" key="2">
    <source>
        <dbReference type="EMBL" id="GFH19890.1"/>
    </source>
</evidence>
<dbReference type="PROSITE" id="PS51038">
    <property type="entry name" value="BAH"/>
    <property type="match status" value="1"/>
</dbReference>
<feature type="non-terminal residue" evidence="2">
    <location>
        <position position="1"/>
    </location>
</feature>
<reference evidence="2 3" key="1">
    <citation type="submission" date="2020-02" db="EMBL/GenBank/DDBJ databases">
        <title>Draft genome sequence of Haematococcus lacustris strain NIES-144.</title>
        <authorList>
            <person name="Morimoto D."/>
            <person name="Nakagawa S."/>
            <person name="Yoshida T."/>
            <person name="Sawayama S."/>
        </authorList>
    </citation>
    <scope>NUCLEOTIDE SEQUENCE [LARGE SCALE GENOMIC DNA]</scope>
    <source>
        <strain evidence="2 3">NIES-144</strain>
    </source>
</reference>
<feature type="domain" description="BAH" evidence="1">
    <location>
        <begin position="1"/>
        <end position="112"/>
    </location>
</feature>
<organism evidence="2 3">
    <name type="scientific">Haematococcus lacustris</name>
    <name type="common">Green alga</name>
    <name type="synonym">Haematococcus pluvialis</name>
    <dbReference type="NCBI Taxonomy" id="44745"/>
    <lineage>
        <taxon>Eukaryota</taxon>
        <taxon>Viridiplantae</taxon>
        <taxon>Chlorophyta</taxon>
        <taxon>core chlorophytes</taxon>
        <taxon>Chlorophyceae</taxon>
        <taxon>CS clade</taxon>
        <taxon>Chlamydomonadales</taxon>
        <taxon>Haematococcaceae</taxon>
        <taxon>Haematococcus</taxon>
    </lineage>
</organism>
<proteinExistence type="predicted"/>
<sequence length="145" mass="16111">MQIQWYERLTNLEARYQGWTEKEHEVLEAGFLRTVTALRTTVQLAASPYIHSQLEETDVNPIGCIASKCTVFKAPNYEQAANEAARVLGPDDVWFFCRGVFRQSTGSFEPYQEFGGPAKTCSTHLATDAMSTHPPASLFSDDAGS</sequence>
<accession>A0A699ZF55</accession>
<feature type="non-terminal residue" evidence="2">
    <location>
        <position position="145"/>
    </location>
</feature>
<dbReference type="Proteomes" id="UP000485058">
    <property type="component" value="Unassembled WGS sequence"/>
</dbReference>
<dbReference type="InterPro" id="IPR043151">
    <property type="entry name" value="BAH_sf"/>
</dbReference>
<gene>
    <name evidence="2" type="ORF">HaLaN_16919</name>
</gene>
<keyword evidence="3" id="KW-1185">Reference proteome</keyword>